<dbReference type="GO" id="GO:0005886">
    <property type="term" value="C:plasma membrane"/>
    <property type="evidence" value="ECO:0007669"/>
    <property type="project" value="UniProtKB-SubCell"/>
</dbReference>
<dbReference type="InterPro" id="IPR044772">
    <property type="entry name" value="NO3_transporter"/>
</dbReference>
<dbReference type="NCBIfam" id="TIGR00886">
    <property type="entry name" value="2A0108"/>
    <property type="match status" value="1"/>
</dbReference>
<comment type="caution">
    <text evidence="11">The sequence shown here is derived from an EMBL/GenBank/DDBJ whole genome shotgun (WGS) entry which is preliminary data.</text>
</comment>
<dbReference type="PANTHER" id="PTHR23515">
    <property type="entry name" value="HIGH-AFFINITY NITRATE TRANSPORTER 2.3"/>
    <property type="match status" value="1"/>
</dbReference>
<organism evidence="11 12">
    <name type="scientific">Staphylotrichum longicolle</name>
    <dbReference type="NCBI Taxonomy" id="669026"/>
    <lineage>
        <taxon>Eukaryota</taxon>
        <taxon>Fungi</taxon>
        <taxon>Dikarya</taxon>
        <taxon>Ascomycota</taxon>
        <taxon>Pezizomycotina</taxon>
        <taxon>Sordariomycetes</taxon>
        <taxon>Sordariomycetidae</taxon>
        <taxon>Sordariales</taxon>
        <taxon>Chaetomiaceae</taxon>
        <taxon>Staphylotrichum</taxon>
    </lineage>
</organism>
<evidence type="ECO:0000256" key="5">
    <source>
        <dbReference type="ARBA" id="ARBA00022989"/>
    </source>
</evidence>
<dbReference type="GO" id="GO:0015112">
    <property type="term" value="F:nitrate transmembrane transporter activity"/>
    <property type="evidence" value="ECO:0007669"/>
    <property type="project" value="UniProtKB-UniRule"/>
</dbReference>
<dbReference type="GO" id="GO:0042128">
    <property type="term" value="P:nitrate assimilation"/>
    <property type="evidence" value="ECO:0007669"/>
    <property type="project" value="UniProtKB-UniRule"/>
</dbReference>
<dbReference type="Gene3D" id="1.20.1250.20">
    <property type="entry name" value="MFS general substrate transporter like domains"/>
    <property type="match status" value="2"/>
</dbReference>
<dbReference type="AlphaFoldDB" id="A0AAD4F3Q0"/>
<dbReference type="InterPro" id="IPR036259">
    <property type="entry name" value="MFS_trans_sf"/>
</dbReference>
<feature type="transmembrane region" description="Helical" evidence="8">
    <location>
        <begin position="160"/>
        <end position="179"/>
    </location>
</feature>
<comment type="similarity">
    <text evidence="2 8">Belongs to the major facilitator superfamily. Nitrate/nitrite porter (TC 2.A.1.8) family.</text>
</comment>
<feature type="transmembrane region" description="Helical" evidence="8">
    <location>
        <begin position="437"/>
        <end position="458"/>
    </location>
</feature>
<feature type="transmembrane region" description="Helical" evidence="8">
    <location>
        <begin position="412"/>
        <end position="431"/>
    </location>
</feature>
<keyword evidence="12" id="KW-1185">Reference proteome</keyword>
<feature type="transmembrane region" description="Helical" evidence="8">
    <location>
        <begin position="199"/>
        <end position="220"/>
    </location>
</feature>
<reference evidence="11" key="1">
    <citation type="submission" date="2023-02" db="EMBL/GenBank/DDBJ databases">
        <authorList>
            <person name="Palmer J.M."/>
        </authorList>
    </citation>
    <scope>NUCLEOTIDE SEQUENCE</scope>
    <source>
        <strain evidence="11">FW57</strain>
    </source>
</reference>
<protein>
    <recommendedName>
        <fullName evidence="8">Nitrate/nitrite transporter</fullName>
    </recommendedName>
</protein>
<dbReference type="InterPro" id="IPR020846">
    <property type="entry name" value="MFS_dom"/>
</dbReference>
<sequence length="529" mass="56318">MGFKFSHLYKPPAVNPVTLKARSIPFFNPIDVYGRVFFFSWFGFMIAFWAWYTFPPLLTHTIKYDLHLTPAEVANSNIVSLCATLLVRLVAGPLCDWFGPRKVFGGLLLVGSIPLGLAPLVHNATGLYVSRFFIGILGGSFVPCQVWSTGFFDKNVVGTANALTGGFGNAGGGITYFIMPAIFDALTGSGHSAGEAWRLTFLVPLAMVITTGIALILLCPDTPTGKWSDRHLHAPDTILDAESTPTASEKNSIVDIPGHITDLPIPGSTSPSLYPSLTKEKEKEKSPALPLSTPDLEAARFPIPTTTAAETELVQAPTAAALLRVAASPQTLFHVLTYMCSFGTELAVNAILASYYAKNFPSLGQTAAANWAAMFGFLNFVTRPAGGIVSDLLYKYCGGGEESNGSLWLKKGWVVVCGAVTGVLLIVIGRLDPHEYGLMFGLVAVMAVFLEAGNGANFSLLPHVHPRANGVLSGMTGAGGNLGGLVFAVVFRFMDGGTNYAKGFWVIGVINLVVAVGVSWIPPLPKGQR</sequence>
<keyword evidence="7 8" id="KW-0472">Membrane</keyword>
<evidence type="ECO:0000256" key="8">
    <source>
        <dbReference type="RuleBase" id="RU366033"/>
    </source>
</evidence>
<feature type="region of interest" description="Disordered" evidence="9">
    <location>
        <begin position="267"/>
        <end position="291"/>
    </location>
</feature>
<dbReference type="InterPro" id="IPR004737">
    <property type="entry name" value="NO3_transporter_NarK/NarU-like"/>
</dbReference>
<dbReference type="Proteomes" id="UP001197093">
    <property type="component" value="Unassembled WGS sequence"/>
</dbReference>
<evidence type="ECO:0000313" key="12">
    <source>
        <dbReference type="Proteomes" id="UP001197093"/>
    </source>
</evidence>
<feature type="domain" description="Major facilitator superfamily (MFS) profile" evidence="10">
    <location>
        <begin position="36"/>
        <end position="526"/>
    </location>
</feature>
<gene>
    <name evidence="11" type="ORF">NEMBOFW57_002556</name>
</gene>
<evidence type="ECO:0000256" key="4">
    <source>
        <dbReference type="ARBA" id="ARBA00022692"/>
    </source>
</evidence>
<dbReference type="InterPro" id="IPR011701">
    <property type="entry name" value="MFS"/>
</dbReference>
<keyword evidence="3 8" id="KW-0813">Transport</keyword>
<evidence type="ECO:0000256" key="2">
    <source>
        <dbReference type="ARBA" id="ARBA00008432"/>
    </source>
</evidence>
<evidence type="ECO:0000256" key="3">
    <source>
        <dbReference type="ARBA" id="ARBA00022448"/>
    </source>
</evidence>
<keyword evidence="4 8" id="KW-0812">Transmembrane</keyword>
<feature type="transmembrane region" description="Helical" evidence="8">
    <location>
        <begin position="470"/>
        <end position="491"/>
    </location>
</feature>
<accession>A0AAD4F3Q0</accession>
<keyword evidence="5 8" id="KW-1133">Transmembrane helix</keyword>
<dbReference type="PROSITE" id="PS50850">
    <property type="entry name" value="MFS"/>
    <property type="match status" value="1"/>
</dbReference>
<proteinExistence type="inferred from homology"/>
<comment type="subcellular location">
    <subcellularLocation>
        <location evidence="8">Cell membrane</location>
        <topology evidence="8">Multi-pass membrane protein</topology>
    </subcellularLocation>
    <subcellularLocation>
        <location evidence="1">Membrane</location>
        <topology evidence="1">Multi-pass membrane protein</topology>
    </subcellularLocation>
</comment>
<evidence type="ECO:0000256" key="6">
    <source>
        <dbReference type="ARBA" id="ARBA00023063"/>
    </source>
</evidence>
<evidence type="ECO:0000256" key="7">
    <source>
        <dbReference type="ARBA" id="ARBA00023136"/>
    </source>
</evidence>
<keyword evidence="6 8" id="KW-0534">Nitrate assimilation</keyword>
<evidence type="ECO:0000259" key="10">
    <source>
        <dbReference type="PROSITE" id="PS50850"/>
    </source>
</evidence>
<dbReference type="GO" id="GO:0015113">
    <property type="term" value="F:nitrite transmembrane transporter activity"/>
    <property type="evidence" value="ECO:0007669"/>
    <property type="project" value="InterPro"/>
</dbReference>
<feature type="transmembrane region" description="Helical" evidence="8">
    <location>
        <begin position="128"/>
        <end position="148"/>
    </location>
</feature>
<name>A0AAD4F3Q0_9PEZI</name>
<evidence type="ECO:0000256" key="9">
    <source>
        <dbReference type="SAM" id="MobiDB-lite"/>
    </source>
</evidence>
<evidence type="ECO:0000313" key="11">
    <source>
        <dbReference type="EMBL" id="KAG7292521.1"/>
    </source>
</evidence>
<feature type="transmembrane region" description="Helical" evidence="8">
    <location>
        <begin position="503"/>
        <end position="521"/>
    </location>
</feature>
<evidence type="ECO:0000256" key="1">
    <source>
        <dbReference type="ARBA" id="ARBA00004141"/>
    </source>
</evidence>
<dbReference type="EMBL" id="JAHCVI010000001">
    <property type="protein sequence ID" value="KAG7292521.1"/>
    <property type="molecule type" value="Genomic_DNA"/>
</dbReference>
<feature type="transmembrane region" description="Helical" evidence="8">
    <location>
        <begin position="32"/>
        <end position="54"/>
    </location>
</feature>
<feature type="transmembrane region" description="Helical" evidence="8">
    <location>
        <begin position="74"/>
        <end position="91"/>
    </location>
</feature>
<dbReference type="SUPFAM" id="SSF103473">
    <property type="entry name" value="MFS general substrate transporter"/>
    <property type="match status" value="1"/>
</dbReference>
<feature type="transmembrane region" description="Helical" evidence="8">
    <location>
        <begin position="103"/>
        <end position="122"/>
    </location>
</feature>
<dbReference type="Pfam" id="PF07690">
    <property type="entry name" value="MFS_1"/>
    <property type="match status" value="1"/>
</dbReference>
<keyword evidence="8" id="KW-1003">Cell membrane</keyword>